<accession>A0A1F7UNC0</accession>
<dbReference type="Proteomes" id="UP000176603">
    <property type="component" value="Unassembled WGS sequence"/>
</dbReference>
<evidence type="ECO:0000256" key="2">
    <source>
        <dbReference type="RuleBase" id="RU003616"/>
    </source>
</evidence>
<dbReference type="AlphaFoldDB" id="A0A1F7UNC0"/>
<dbReference type="InterPro" id="IPR031107">
    <property type="entry name" value="Small_HSP"/>
</dbReference>
<dbReference type="Gene3D" id="2.60.40.790">
    <property type="match status" value="1"/>
</dbReference>
<dbReference type="PANTHER" id="PTHR11527">
    <property type="entry name" value="HEAT-SHOCK PROTEIN 20 FAMILY MEMBER"/>
    <property type="match status" value="1"/>
</dbReference>
<feature type="domain" description="SHSP" evidence="3">
    <location>
        <begin position="7"/>
        <end position="118"/>
    </location>
</feature>
<name>A0A1F7UNC0_9BACT</name>
<evidence type="ECO:0000313" key="5">
    <source>
        <dbReference type="Proteomes" id="UP000176603"/>
    </source>
</evidence>
<proteinExistence type="inferred from homology"/>
<comment type="similarity">
    <text evidence="1 2">Belongs to the small heat shock protein (HSP20) family.</text>
</comment>
<evidence type="ECO:0000256" key="1">
    <source>
        <dbReference type="PROSITE-ProRule" id="PRU00285"/>
    </source>
</evidence>
<gene>
    <name evidence="4" type="ORF">A3E39_01920</name>
</gene>
<comment type="caution">
    <text evidence="4">The sequence shown here is derived from an EMBL/GenBank/DDBJ whole genome shotgun (WGS) entry which is preliminary data.</text>
</comment>
<evidence type="ECO:0000313" key="4">
    <source>
        <dbReference type="EMBL" id="OGL79766.1"/>
    </source>
</evidence>
<protein>
    <recommendedName>
        <fullName evidence="3">SHSP domain-containing protein</fullName>
    </recommendedName>
</protein>
<dbReference type="PROSITE" id="PS01031">
    <property type="entry name" value="SHSP"/>
    <property type="match status" value="1"/>
</dbReference>
<dbReference type="InterPro" id="IPR008978">
    <property type="entry name" value="HSP20-like_chaperone"/>
</dbReference>
<dbReference type="CDD" id="cd06464">
    <property type="entry name" value="ACD_sHsps-like"/>
    <property type="match status" value="1"/>
</dbReference>
<dbReference type="InterPro" id="IPR002068">
    <property type="entry name" value="A-crystallin/Hsp20_dom"/>
</dbReference>
<dbReference type="Pfam" id="PF00011">
    <property type="entry name" value="HSP20"/>
    <property type="match status" value="1"/>
</dbReference>
<evidence type="ECO:0000259" key="3">
    <source>
        <dbReference type="PROSITE" id="PS01031"/>
    </source>
</evidence>
<dbReference type="STRING" id="1802399.A3E39_01920"/>
<reference evidence="4 5" key="1">
    <citation type="journal article" date="2016" name="Nat. Commun.">
        <title>Thousands of microbial genomes shed light on interconnected biogeochemical processes in an aquifer system.</title>
        <authorList>
            <person name="Anantharaman K."/>
            <person name="Brown C.T."/>
            <person name="Hug L.A."/>
            <person name="Sharon I."/>
            <person name="Castelle C.J."/>
            <person name="Probst A.J."/>
            <person name="Thomas B.C."/>
            <person name="Singh A."/>
            <person name="Wilkins M.J."/>
            <person name="Karaoz U."/>
            <person name="Brodie E.L."/>
            <person name="Williams K.H."/>
            <person name="Hubbard S.S."/>
            <person name="Banfield J.F."/>
        </authorList>
    </citation>
    <scope>NUCLEOTIDE SEQUENCE [LARGE SCALE GENOMIC DNA]</scope>
</reference>
<organism evidence="4 5">
    <name type="scientific">Candidatus Uhrbacteria bacterium RIFCSPHIGHO2_12_FULL_60_25</name>
    <dbReference type="NCBI Taxonomy" id="1802399"/>
    <lineage>
        <taxon>Bacteria</taxon>
        <taxon>Candidatus Uhriibacteriota</taxon>
    </lineage>
</organism>
<dbReference type="SUPFAM" id="SSF49764">
    <property type="entry name" value="HSP20-like chaperones"/>
    <property type="match status" value="1"/>
</dbReference>
<dbReference type="EMBL" id="MGEH01000002">
    <property type="protein sequence ID" value="OGL79766.1"/>
    <property type="molecule type" value="Genomic_DNA"/>
</dbReference>
<sequence>MPDWSSRSLDEGQLSVDVFRDKNDLVIRSTVAGVAPEDLDISIHGDLLTVRGKRDHGREVKEDDWYYRECYWGAFSRSVVLPYEVNADRAEASLKNGLLEIRVPIRKSGERNIRVKVEE</sequence>